<organism evidence="5 6">
    <name type="scientific">Acinetobacter baumannii (strain SDF)</name>
    <dbReference type="NCBI Taxonomy" id="509170"/>
    <lineage>
        <taxon>Bacteria</taxon>
        <taxon>Pseudomonadati</taxon>
        <taxon>Pseudomonadota</taxon>
        <taxon>Gammaproteobacteria</taxon>
        <taxon>Moraxellales</taxon>
        <taxon>Moraxellaceae</taxon>
        <taxon>Acinetobacter</taxon>
        <taxon>Acinetobacter calcoaceticus/baumannii complex</taxon>
    </lineage>
</organism>
<dbReference type="EMBL" id="CU468230">
    <property type="protein sequence ID" value="CAP02635.1"/>
    <property type="molecule type" value="Genomic_DNA"/>
</dbReference>
<keyword evidence="2" id="KW-0238">DNA-binding</keyword>
<accession>B0VN49</accession>
<feature type="domain" description="HTH araC/xylS-type" evidence="4">
    <location>
        <begin position="214"/>
        <end position="313"/>
    </location>
</feature>
<dbReference type="PANTHER" id="PTHR43280">
    <property type="entry name" value="ARAC-FAMILY TRANSCRIPTIONAL REGULATOR"/>
    <property type="match status" value="1"/>
</dbReference>
<dbReference type="KEGG" id="abm:ABSDF3366"/>
<dbReference type="AlphaFoldDB" id="B0VN49"/>
<dbReference type="GO" id="GO:0003700">
    <property type="term" value="F:DNA-binding transcription factor activity"/>
    <property type="evidence" value="ECO:0007669"/>
    <property type="project" value="InterPro"/>
</dbReference>
<dbReference type="InterPro" id="IPR020449">
    <property type="entry name" value="Tscrpt_reg_AraC-type_HTH"/>
</dbReference>
<dbReference type="HOGENOM" id="CLU_000445_88_2_6"/>
<gene>
    <name evidence="5" type="ordered locus">ABSDF3366</name>
</gene>
<evidence type="ECO:0000313" key="6">
    <source>
        <dbReference type="Proteomes" id="UP000001741"/>
    </source>
</evidence>
<evidence type="ECO:0000256" key="1">
    <source>
        <dbReference type="ARBA" id="ARBA00023015"/>
    </source>
</evidence>
<keyword evidence="3" id="KW-0804">Transcription</keyword>
<name>B0VN49_ACIBS</name>
<dbReference type="BioCyc" id="ABAU509170:GCL9-2787-MONOMER"/>
<sequence>MNFITLNKLITNAGKNMETIHDFYRRFSLTRDSDYSVPSTSFGHFNVFQRDACSFLTPYSRRDYYKISLVLGTGELHYANRWIRVDRPALLFSNPMVPYAWEINSPEQAGWFCLFTEEFVNQESRQSFLKDSPLFKVDGDPLYFLNDQQVEEISFIFKKMMNKINSDYIHKYNVLRNYLHLIVHEAMKMQPTQQFEKHSNASVRICHLFFELLERQFPIDSPHFQLKLKTANDFAYGLSVHVNHLNRAVKEATGKTTSEHISLRITQEAKALLQHTSWNISEIAYSLGFEYSAYFTNFFKKNTGFSPKKFREDSVA</sequence>
<evidence type="ECO:0000256" key="2">
    <source>
        <dbReference type="ARBA" id="ARBA00023125"/>
    </source>
</evidence>
<dbReference type="PRINTS" id="PR00032">
    <property type="entry name" value="HTHARAC"/>
</dbReference>
<protein>
    <submittedName>
        <fullName evidence="5">Transcriptional regulator (AraC-like)</fullName>
    </submittedName>
</protein>
<dbReference type="Proteomes" id="UP000001741">
    <property type="component" value="Chromosome"/>
</dbReference>
<proteinExistence type="predicted"/>
<dbReference type="SMART" id="SM00342">
    <property type="entry name" value="HTH_ARAC"/>
    <property type="match status" value="1"/>
</dbReference>
<dbReference type="PANTHER" id="PTHR43280:SF32">
    <property type="entry name" value="TRANSCRIPTIONAL REGULATORY PROTEIN"/>
    <property type="match status" value="1"/>
</dbReference>
<evidence type="ECO:0000313" key="5">
    <source>
        <dbReference type="EMBL" id="CAP02635.1"/>
    </source>
</evidence>
<reference evidence="5 6" key="1">
    <citation type="journal article" date="2008" name="PLoS ONE">
        <title>Comparative analysis of Acinetobacters: three genomes for three lifestyles.</title>
        <authorList>
            <person name="Vallenet D."/>
            <person name="Nordmann P."/>
            <person name="Barbe V."/>
            <person name="Poirel L."/>
            <person name="Mangenot S."/>
            <person name="Bataille E."/>
            <person name="Dossat C."/>
            <person name="Gas S."/>
            <person name="Kreimeyer A."/>
            <person name="Lenoble P."/>
            <person name="Oztas S."/>
            <person name="Poulain J."/>
            <person name="Segurens B."/>
            <person name="Robert C."/>
            <person name="Abergel C."/>
            <person name="Claverie J.M."/>
            <person name="Raoult D."/>
            <person name="Medigue C."/>
            <person name="Weissenbach J."/>
            <person name="Cruveiller S."/>
        </authorList>
    </citation>
    <scope>NUCLEOTIDE SEQUENCE [LARGE SCALE GENOMIC DNA]</scope>
    <source>
        <strain evidence="5 6">SDF</strain>
    </source>
</reference>
<dbReference type="Pfam" id="PF12833">
    <property type="entry name" value="HTH_18"/>
    <property type="match status" value="1"/>
</dbReference>
<keyword evidence="1" id="KW-0805">Transcription regulation</keyword>
<dbReference type="PROSITE" id="PS01124">
    <property type="entry name" value="HTH_ARAC_FAMILY_2"/>
    <property type="match status" value="1"/>
</dbReference>
<dbReference type="InterPro" id="IPR018060">
    <property type="entry name" value="HTH_AraC"/>
</dbReference>
<dbReference type="Gene3D" id="1.10.10.60">
    <property type="entry name" value="Homeodomain-like"/>
    <property type="match status" value="1"/>
</dbReference>
<dbReference type="SUPFAM" id="SSF46689">
    <property type="entry name" value="Homeodomain-like"/>
    <property type="match status" value="1"/>
</dbReference>
<dbReference type="InterPro" id="IPR009057">
    <property type="entry name" value="Homeodomain-like_sf"/>
</dbReference>
<evidence type="ECO:0000256" key="3">
    <source>
        <dbReference type="ARBA" id="ARBA00023163"/>
    </source>
</evidence>
<dbReference type="GO" id="GO:0043565">
    <property type="term" value="F:sequence-specific DNA binding"/>
    <property type="evidence" value="ECO:0007669"/>
    <property type="project" value="InterPro"/>
</dbReference>
<evidence type="ECO:0000259" key="4">
    <source>
        <dbReference type="PROSITE" id="PS01124"/>
    </source>
</evidence>